<dbReference type="Pfam" id="PF10604">
    <property type="entry name" value="Polyketide_cyc2"/>
    <property type="match status" value="1"/>
</dbReference>
<dbReference type="InterPro" id="IPR023393">
    <property type="entry name" value="START-like_dom_sf"/>
</dbReference>
<comment type="caution">
    <text evidence="1">The sequence shown here is derived from an EMBL/GenBank/DDBJ whole genome shotgun (WGS) entry which is preliminary data.</text>
</comment>
<dbReference type="Proteomes" id="UP000540656">
    <property type="component" value="Unassembled WGS sequence"/>
</dbReference>
<dbReference type="EMBL" id="JACCAA010000001">
    <property type="protein sequence ID" value="NYG59664.1"/>
    <property type="molecule type" value="Genomic_DNA"/>
</dbReference>
<name>A0A7Y9S4P3_9ACTN</name>
<keyword evidence="2" id="KW-1185">Reference proteome</keyword>
<gene>
    <name evidence="1" type="ORF">BJ980_002587</name>
</gene>
<protein>
    <submittedName>
        <fullName evidence="1">Uncharacterized protein YndB with AHSA1/START domain</fullName>
    </submittedName>
</protein>
<evidence type="ECO:0000313" key="2">
    <source>
        <dbReference type="Proteomes" id="UP000540656"/>
    </source>
</evidence>
<dbReference type="Gene3D" id="3.30.530.20">
    <property type="match status" value="1"/>
</dbReference>
<dbReference type="AlphaFoldDB" id="A0A7Y9S4P3"/>
<sequence length="140" mass="15452">MSFTLDVDFAASPAEAFALLSDPVRRPEWQSSLRTVQVLTEGPPRVGTRWHDVTWPGLRPLMEITVFEPEQRWAERGTWRGVTVDLLLDFVATPTGTRVTATCTAYAVGLLRPVGPVLDRLGPLAARDDLRRAARIVSAA</sequence>
<proteinExistence type="predicted"/>
<dbReference type="RefSeq" id="WP_179502686.1">
    <property type="nucleotide sequence ID" value="NZ_JACCAA010000001.1"/>
</dbReference>
<dbReference type="InterPro" id="IPR019587">
    <property type="entry name" value="Polyketide_cyclase/dehydratase"/>
</dbReference>
<accession>A0A7Y9S4P3</accession>
<organism evidence="1 2">
    <name type="scientific">Nocardioides daedukensis</name>
    <dbReference type="NCBI Taxonomy" id="634462"/>
    <lineage>
        <taxon>Bacteria</taxon>
        <taxon>Bacillati</taxon>
        <taxon>Actinomycetota</taxon>
        <taxon>Actinomycetes</taxon>
        <taxon>Propionibacteriales</taxon>
        <taxon>Nocardioidaceae</taxon>
        <taxon>Nocardioides</taxon>
    </lineage>
</organism>
<dbReference type="SUPFAM" id="SSF55961">
    <property type="entry name" value="Bet v1-like"/>
    <property type="match status" value="1"/>
</dbReference>
<evidence type="ECO:0000313" key="1">
    <source>
        <dbReference type="EMBL" id="NYG59664.1"/>
    </source>
</evidence>
<reference evidence="1 2" key="1">
    <citation type="submission" date="2020-07" db="EMBL/GenBank/DDBJ databases">
        <title>Sequencing the genomes of 1000 actinobacteria strains.</title>
        <authorList>
            <person name="Klenk H.-P."/>
        </authorList>
    </citation>
    <scope>NUCLEOTIDE SEQUENCE [LARGE SCALE GENOMIC DNA]</scope>
    <source>
        <strain evidence="1 2">DSM 23819</strain>
    </source>
</reference>